<sequence length="121" mass="13814">MFQVTRNGENRLDVDIAGKFDSEEMLIALSQLIEHSEGIQHGRILYRIGEFEFPTLGAIAVELSRLPQLFRFIRQFDRIAVIADQQWLRKASEIEGALIPGLTIKAFDPTEKAEAEIWLQS</sequence>
<dbReference type="InterPro" id="IPR021866">
    <property type="entry name" value="SpoIIAA-like"/>
</dbReference>
<evidence type="ECO:0000313" key="1">
    <source>
        <dbReference type="EMBL" id="UTW07224.1"/>
    </source>
</evidence>
<dbReference type="RefSeq" id="WP_255837789.1">
    <property type="nucleotide sequence ID" value="NZ_CP073346.1"/>
</dbReference>
<reference evidence="1" key="1">
    <citation type="submission" date="2021-04" db="EMBL/GenBank/DDBJ databases">
        <title>Oceanospirillales bacteria with DddD are important DMSP degraders in coastal seawater.</title>
        <authorList>
            <person name="Liu J."/>
        </authorList>
    </citation>
    <scope>NUCLEOTIDE SEQUENCE</scope>
    <source>
        <strain evidence="1">D13-4</strain>
    </source>
</reference>
<dbReference type="Gene3D" id="3.40.50.10600">
    <property type="entry name" value="SpoIIaa-like domains"/>
    <property type="match status" value="1"/>
</dbReference>
<keyword evidence="2" id="KW-1185">Reference proteome</keyword>
<dbReference type="InterPro" id="IPR038396">
    <property type="entry name" value="SpoIIAA-like_sf"/>
</dbReference>
<proteinExistence type="predicted"/>
<dbReference type="EMBL" id="CP073346">
    <property type="protein sequence ID" value="UTW07224.1"/>
    <property type="molecule type" value="Genomic_DNA"/>
</dbReference>
<dbReference type="Pfam" id="PF11964">
    <property type="entry name" value="SpoIIAA-like"/>
    <property type="match status" value="1"/>
</dbReference>
<organism evidence="1 2">
    <name type="scientific">Pseudomonas benzenivorans</name>
    <dbReference type="NCBI Taxonomy" id="556533"/>
    <lineage>
        <taxon>Bacteria</taxon>
        <taxon>Pseudomonadati</taxon>
        <taxon>Pseudomonadota</taxon>
        <taxon>Gammaproteobacteria</taxon>
        <taxon>Pseudomonadales</taxon>
        <taxon>Pseudomonadaceae</taxon>
        <taxon>Pseudomonas</taxon>
    </lineage>
</organism>
<dbReference type="SUPFAM" id="SSF52091">
    <property type="entry name" value="SpoIIaa-like"/>
    <property type="match status" value="1"/>
</dbReference>
<protein>
    <submittedName>
        <fullName evidence="1">STAS/SEC14 domain-containing protein</fullName>
    </submittedName>
</protein>
<name>A0ABY5H592_9PSED</name>
<accession>A0ABY5H592</accession>
<dbReference type="Proteomes" id="UP001059672">
    <property type="component" value="Chromosome"/>
</dbReference>
<dbReference type="InterPro" id="IPR036513">
    <property type="entry name" value="STAS_dom_sf"/>
</dbReference>
<evidence type="ECO:0000313" key="2">
    <source>
        <dbReference type="Proteomes" id="UP001059672"/>
    </source>
</evidence>
<gene>
    <name evidence="1" type="ORF">KDW96_18965</name>
</gene>